<dbReference type="InterPro" id="IPR024072">
    <property type="entry name" value="DHFR-like_dom_sf"/>
</dbReference>
<evidence type="ECO:0000259" key="1">
    <source>
        <dbReference type="Pfam" id="PF01872"/>
    </source>
</evidence>
<accession>A0A4R2JI22</accession>
<dbReference type="InterPro" id="IPR050765">
    <property type="entry name" value="Riboflavin_Biosynth_HTPR"/>
</dbReference>
<comment type="caution">
    <text evidence="2">The sequence shown here is derived from an EMBL/GenBank/DDBJ whole genome shotgun (WGS) entry which is preliminary data.</text>
</comment>
<evidence type="ECO:0000313" key="3">
    <source>
        <dbReference type="Proteomes" id="UP000295680"/>
    </source>
</evidence>
<dbReference type="OrthoDB" id="7949219at2"/>
<organism evidence="2 3">
    <name type="scientific">Actinocrispum wychmicini</name>
    <dbReference type="NCBI Taxonomy" id="1213861"/>
    <lineage>
        <taxon>Bacteria</taxon>
        <taxon>Bacillati</taxon>
        <taxon>Actinomycetota</taxon>
        <taxon>Actinomycetes</taxon>
        <taxon>Pseudonocardiales</taxon>
        <taxon>Pseudonocardiaceae</taxon>
        <taxon>Actinocrispum</taxon>
    </lineage>
</organism>
<dbReference type="EMBL" id="SLWS01000004">
    <property type="protein sequence ID" value="TCO59541.1"/>
    <property type="molecule type" value="Genomic_DNA"/>
</dbReference>
<gene>
    <name evidence="2" type="ORF">EV192_104384</name>
</gene>
<dbReference type="GO" id="GO:0008703">
    <property type="term" value="F:5-amino-6-(5-phosphoribosylamino)uracil reductase activity"/>
    <property type="evidence" value="ECO:0007669"/>
    <property type="project" value="InterPro"/>
</dbReference>
<dbReference type="GO" id="GO:0009231">
    <property type="term" value="P:riboflavin biosynthetic process"/>
    <property type="evidence" value="ECO:0007669"/>
    <property type="project" value="InterPro"/>
</dbReference>
<dbReference type="AlphaFoldDB" id="A0A4R2JI22"/>
<dbReference type="SUPFAM" id="SSF53597">
    <property type="entry name" value="Dihydrofolate reductase-like"/>
    <property type="match status" value="1"/>
</dbReference>
<feature type="domain" description="Bacterial bifunctional deaminase-reductase C-terminal" evidence="1">
    <location>
        <begin position="2"/>
        <end position="172"/>
    </location>
</feature>
<protein>
    <submittedName>
        <fullName evidence="2">Dihydrofolate reductase</fullName>
    </submittedName>
</protein>
<dbReference type="PANTHER" id="PTHR38011:SF11">
    <property type="entry name" value="2,5-DIAMINO-6-RIBOSYLAMINO-4(3H)-PYRIMIDINONE 5'-PHOSPHATE REDUCTASE"/>
    <property type="match status" value="1"/>
</dbReference>
<dbReference type="PANTHER" id="PTHR38011">
    <property type="entry name" value="DIHYDROFOLATE REDUCTASE FAMILY PROTEIN (AFU_ORTHOLOGUE AFUA_8G06820)"/>
    <property type="match status" value="1"/>
</dbReference>
<keyword evidence="3" id="KW-1185">Reference proteome</keyword>
<dbReference type="Gene3D" id="3.40.430.10">
    <property type="entry name" value="Dihydrofolate Reductase, subunit A"/>
    <property type="match status" value="1"/>
</dbReference>
<dbReference type="Pfam" id="PF01872">
    <property type="entry name" value="RibD_C"/>
    <property type="match status" value="1"/>
</dbReference>
<evidence type="ECO:0000313" key="2">
    <source>
        <dbReference type="EMBL" id="TCO59541.1"/>
    </source>
</evidence>
<dbReference type="Proteomes" id="UP000295680">
    <property type="component" value="Unassembled WGS sequence"/>
</dbReference>
<sequence>MRKLILTYYVSLDGKSADADNGIRDVMDAMDDTEQEEYYASQLWEAGAFLMGRNSYEAMKGYWPTSDHPSAKAMNEIPKVVFSRTVQSDDAWPARIASGDTAEEIAKLKAEPGRDLVACAGNEFTHSLIKLGVVDEYRLWVLPAVTGKGTALFPELDEAVRLRLVKSKAFASSGILELCYAPADK</sequence>
<dbReference type="RefSeq" id="WP_132117511.1">
    <property type="nucleotide sequence ID" value="NZ_SLWS01000004.1"/>
</dbReference>
<dbReference type="InterPro" id="IPR002734">
    <property type="entry name" value="RibDG_C"/>
</dbReference>
<name>A0A4R2JI22_9PSEU</name>
<reference evidence="2 3" key="1">
    <citation type="submission" date="2019-03" db="EMBL/GenBank/DDBJ databases">
        <title>Genomic Encyclopedia of Type Strains, Phase IV (KMG-IV): sequencing the most valuable type-strain genomes for metagenomic binning, comparative biology and taxonomic classification.</title>
        <authorList>
            <person name="Goeker M."/>
        </authorList>
    </citation>
    <scope>NUCLEOTIDE SEQUENCE [LARGE SCALE GENOMIC DNA]</scope>
    <source>
        <strain evidence="2 3">DSM 45934</strain>
    </source>
</reference>
<proteinExistence type="predicted"/>